<gene>
    <name evidence="6" type="ORF">IU459_02025</name>
</gene>
<evidence type="ECO:0000313" key="6">
    <source>
        <dbReference type="EMBL" id="MBF6296319.1"/>
    </source>
</evidence>
<keyword evidence="7" id="KW-1185">Reference proteome</keyword>
<dbReference type="InterPro" id="IPR051814">
    <property type="entry name" value="NAD(P)H-dep_FMN_reductase"/>
</dbReference>
<accession>A0ABS0CI94</accession>
<keyword evidence="3" id="KW-0560">Oxidoreductase</keyword>
<keyword evidence="1" id="KW-0285">Flavoprotein</keyword>
<dbReference type="Pfam" id="PF03358">
    <property type="entry name" value="FMN_red"/>
    <property type="match status" value="1"/>
</dbReference>
<dbReference type="RefSeq" id="WP_195127677.1">
    <property type="nucleotide sequence ID" value="NZ_JADLQX010000001.1"/>
</dbReference>
<sequence>MTTTAKSTSDAEPDAKVLPPARELEAAQRKVTVVVGNPKPASRTLTAATLVAKGLRPDAEPTVIDLVGFGPGLLSWGDPAVAEAVRTVADSELVVFASPTFKATYTGLLKLFLERFDNGTGLAGVLAVPVMLGAGPAHALAPDLLLEPVLVEIGATAALPGLYLSDRTFAEDGVIDRYSGRWRSVAQALTHSSKAANHA</sequence>
<feature type="domain" description="NADPH-dependent FMN reductase-like" evidence="5">
    <location>
        <begin position="30"/>
        <end position="161"/>
    </location>
</feature>
<evidence type="ECO:0000313" key="7">
    <source>
        <dbReference type="Proteomes" id="UP000702209"/>
    </source>
</evidence>
<evidence type="ECO:0000256" key="2">
    <source>
        <dbReference type="ARBA" id="ARBA00022643"/>
    </source>
</evidence>
<dbReference type="InterPro" id="IPR005025">
    <property type="entry name" value="FMN_Rdtase-like_dom"/>
</dbReference>
<dbReference type="Gene3D" id="3.40.50.360">
    <property type="match status" value="1"/>
</dbReference>
<feature type="compositionally biased region" description="Polar residues" evidence="4">
    <location>
        <begin position="1"/>
        <end position="10"/>
    </location>
</feature>
<dbReference type="Proteomes" id="UP000702209">
    <property type="component" value="Unassembled WGS sequence"/>
</dbReference>
<keyword evidence="2" id="KW-0288">FMN</keyword>
<proteinExistence type="predicted"/>
<evidence type="ECO:0000256" key="4">
    <source>
        <dbReference type="SAM" id="MobiDB-lite"/>
    </source>
</evidence>
<protein>
    <submittedName>
        <fullName evidence="6">NAD(P)H-dependent oxidoreductase</fullName>
    </submittedName>
</protein>
<dbReference type="SUPFAM" id="SSF52218">
    <property type="entry name" value="Flavoproteins"/>
    <property type="match status" value="1"/>
</dbReference>
<evidence type="ECO:0000259" key="5">
    <source>
        <dbReference type="Pfam" id="PF03358"/>
    </source>
</evidence>
<evidence type="ECO:0000256" key="1">
    <source>
        <dbReference type="ARBA" id="ARBA00022630"/>
    </source>
</evidence>
<name>A0ABS0CI94_9NOCA</name>
<organism evidence="6 7">
    <name type="scientific">Nocardia amamiensis</name>
    <dbReference type="NCBI Taxonomy" id="404578"/>
    <lineage>
        <taxon>Bacteria</taxon>
        <taxon>Bacillati</taxon>
        <taxon>Actinomycetota</taxon>
        <taxon>Actinomycetes</taxon>
        <taxon>Mycobacteriales</taxon>
        <taxon>Nocardiaceae</taxon>
        <taxon>Nocardia</taxon>
    </lineage>
</organism>
<dbReference type="PANTHER" id="PTHR43408:SF1">
    <property type="entry name" value="FMN REDUCTASE (NADPH)"/>
    <property type="match status" value="1"/>
</dbReference>
<dbReference type="PANTHER" id="PTHR43408">
    <property type="entry name" value="FMN REDUCTASE (NADPH)"/>
    <property type="match status" value="1"/>
</dbReference>
<dbReference type="InterPro" id="IPR029039">
    <property type="entry name" value="Flavoprotein-like_sf"/>
</dbReference>
<feature type="region of interest" description="Disordered" evidence="4">
    <location>
        <begin position="1"/>
        <end position="20"/>
    </location>
</feature>
<reference evidence="6 7" key="1">
    <citation type="submission" date="2020-10" db="EMBL/GenBank/DDBJ databases">
        <title>Identification of Nocardia species via Next-generation sequencing and recognition of intraspecies genetic diversity.</title>
        <authorList>
            <person name="Li P."/>
            <person name="Li P."/>
            <person name="Lu B."/>
        </authorList>
    </citation>
    <scope>NUCLEOTIDE SEQUENCE [LARGE SCALE GENOMIC DNA]</scope>
    <source>
        <strain evidence="6 7">BJ06-0157</strain>
    </source>
</reference>
<evidence type="ECO:0000256" key="3">
    <source>
        <dbReference type="ARBA" id="ARBA00023002"/>
    </source>
</evidence>
<comment type="caution">
    <text evidence="6">The sequence shown here is derived from an EMBL/GenBank/DDBJ whole genome shotgun (WGS) entry which is preliminary data.</text>
</comment>
<dbReference type="EMBL" id="JADLQX010000001">
    <property type="protein sequence ID" value="MBF6296319.1"/>
    <property type="molecule type" value="Genomic_DNA"/>
</dbReference>